<dbReference type="EMBL" id="PDPS01000039">
    <property type="protein sequence ID" value="PID56009.1"/>
    <property type="molecule type" value="Genomic_DNA"/>
</dbReference>
<sequence length="139" mass="16501">PFMIYAGLIQSWVEREARKCRREPEKRKLYEHKLFRFSRALAVDMYEQRSRRGGLYIPHAELTPFADDHGIELKKIELQSKSLLNRTAAGEYKFSHKSILEYFLAEQAFANAAFRRNFDFEGMDLARDFLREMIREGMS</sequence>
<gene>
    <name evidence="1" type="ORF">CSB45_12970</name>
</gene>
<protein>
    <submittedName>
        <fullName evidence="1">Uncharacterized protein</fullName>
    </submittedName>
</protein>
<dbReference type="AlphaFoldDB" id="A0A2G6E1P0"/>
<comment type="caution">
    <text evidence="1">The sequence shown here is derived from an EMBL/GenBank/DDBJ whole genome shotgun (WGS) entry which is preliminary data.</text>
</comment>
<evidence type="ECO:0000313" key="2">
    <source>
        <dbReference type="Proteomes" id="UP000229740"/>
    </source>
</evidence>
<name>A0A2G6E1P0_9BACT</name>
<organism evidence="1 2">
    <name type="scientific">candidate division KSB3 bacterium</name>
    <dbReference type="NCBI Taxonomy" id="2044937"/>
    <lineage>
        <taxon>Bacteria</taxon>
        <taxon>candidate division KSB3</taxon>
    </lineage>
</organism>
<reference evidence="1 2" key="1">
    <citation type="submission" date="2017-10" db="EMBL/GenBank/DDBJ databases">
        <title>Novel microbial diversity and functional potential in the marine mammal oral microbiome.</title>
        <authorList>
            <person name="Dudek N.K."/>
            <person name="Sun C.L."/>
            <person name="Burstein D."/>
            <person name="Kantor R.S."/>
            <person name="Aliaga Goltsman D.S."/>
            <person name="Bik E.M."/>
            <person name="Thomas B.C."/>
            <person name="Banfield J.F."/>
            <person name="Relman D.A."/>
        </authorList>
    </citation>
    <scope>NUCLEOTIDE SEQUENCE [LARGE SCALE GENOMIC DNA]</scope>
    <source>
        <strain evidence="1">DOLZORAL124_49_17</strain>
    </source>
</reference>
<evidence type="ECO:0000313" key="1">
    <source>
        <dbReference type="EMBL" id="PID56009.1"/>
    </source>
</evidence>
<proteinExistence type="predicted"/>
<accession>A0A2G6E1P0</accession>
<dbReference type="Proteomes" id="UP000229740">
    <property type="component" value="Unassembled WGS sequence"/>
</dbReference>
<feature type="non-terminal residue" evidence="1">
    <location>
        <position position="1"/>
    </location>
</feature>